<dbReference type="Proteomes" id="UP000238169">
    <property type="component" value="Unassembled WGS sequence"/>
</dbReference>
<dbReference type="Pfam" id="PF06890">
    <property type="entry name" value="Phage_Mu_Gp45"/>
    <property type="match status" value="1"/>
</dbReference>
<evidence type="ECO:0000259" key="1">
    <source>
        <dbReference type="Pfam" id="PF06890"/>
    </source>
</evidence>
<dbReference type="EMBL" id="OGTP01000013">
    <property type="protein sequence ID" value="SPB16533.1"/>
    <property type="molecule type" value="Genomic_DNA"/>
</dbReference>
<dbReference type="PIRSF" id="PIRSF012337">
    <property type="entry name" value="gp45"/>
    <property type="match status" value="1"/>
</dbReference>
<dbReference type="InterPro" id="IPR053861">
    <property type="entry name" value="Phage_Mu_Gp45_N"/>
</dbReference>
<protein>
    <submittedName>
        <fullName evidence="2">Baseplate assembly protein</fullName>
    </submittedName>
</protein>
<gene>
    <name evidence="2" type="ORF">NOV72_03732</name>
</gene>
<name>A0A2U3I8K1_9BURK</name>
<feature type="domain" description="Bacteriophage Mu Gp45 N-terminal" evidence="1">
    <location>
        <begin position="15"/>
        <end position="82"/>
    </location>
</feature>
<dbReference type="AlphaFoldDB" id="A0A2U3I8K1"/>
<dbReference type="NCBIfam" id="TIGR01644">
    <property type="entry name" value="phage_P2_V"/>
    <property type="match status" value="1"/>
</dbReference>
<proteinExistence type="predicted"/>
<dbReference type="RefSeq" id="WP_106856100.1">
    <property type="nucleotide sequence ID" value="NZ_OGTP01000013.1"/>
</dbReference>
<reference evidence="3" key="1">
    <citation type="submission" date="2018-01" db="EMBL/GenBank/DDBJ databases">
        <authorList>
            <person name="Peeters C."/>
        </authorList>
    </citation>
    <scope>NUCLEOTIDE SEQUENCE [LARGE SCALE GENOMIC DNA]</scope>
</reference>
<evidence type="ECO:0000313" key="2">
    <source>
        <dbReference type="EMBL" id="SPB16533.1"/>
    </source>
</evidence>
<keyword evidence="3" id="KW-1185">Reference proteome</keyword>
<accession>A0A2U3I8K1</accession>
<sequence>MAGPIVRRVQNMIARGTVALANASTKMQSLQVNLLADETADNVEHFEPYGFTSRPHAGAEVVAVFPDGDRSHAIAVVVADRRYRLTGLADGDVAVHDDKGQSIVLGADGITITGNVKVIGTLFATEGVTSGANGATITGDVHITGDAFIGGKSFLNHTNGGAHLD</sequence>
<evidence type="ECO:0000313" key="3">
    <source>
        <dbReference type="Proteomes" id="UP000238169"/>
    </source>
</evidence>
<organism evidence="2 3">
    <name type="scientific">Caballeronia novacaledonica</name>
    <dbReference type="NCBI Taxonomy" id="1544861"/>
    <lineage>
        <taxon>Bacteria</taxon>
        <taxon>Pseudomonadati</taxon>
        <taxon>Pseudomonadota</taxon>
        <taxon>Betaproteobacteria</taxon>
        <taxon>Burkholderiales</taxon>
        <taxon>Burkholderiaceae</taxon>
        <taxon>Caballeronia</taxon>
    </lineage>
</organism>
<dbReference type="InterPro" id="IPR014462">
    <property type="entry name" value="Phage_Mu_Gp45"/>
</dbReference>
<dbReference type="InterPro" id="IPR013046">
    <property type="entry name" value="GpV/Gp45"/>
</dbReference>
<dbReference type="OrthoDB" id="9802994at2"/>